<dbReference type="EMBL" id="LBIC01000006">
    <property type="protein sequence ID" value="KKW91599.1"/>
    <property type="molecule type" value="Genomic_DNA"/>
</dbReference>
<dbReference type="GO" id="GO:0003700">
    <property type="term" value="F:DNA-binding transcription factor activity"/>
    <property type="evidence" value="ECO:0007669"/>
    <property type="project" value="TreeGrafter"/>
</dbReference>
<evidence type="ECO:0000313" key="7">
    <source>
        <dbReference type="Proteomes" id="UP000033874"/>
    </source>
</evidence>
<keyword evidence="1" id="KW-0805">Transcription regulation</keyword>
<dbReference type="SUPFAM" id="SSF46785">
    <property type="entry name" value="Winged helix' DNA-binding domain"/>
    <property type="match status" value="1"/>
</dbReference>
<dbReference type="InterPro" id="IPR036390">
    <property type="entry name" value="WH_DNA-bd_sf"/>
</dbReference>
<evidence type="ECO:0000259" key="4">
    <source>
        <dbReference type="PROSITE" id="PS51077"/>
    </source>
</evidence>
<proteinExistence type="predicted"/>
<dbReference type="SUPFAM" id="SSF55781">
    <property type="entry name" value="GAF domain-like"/>
    <property type="match status" value="1"/>
</dbReference>
<dbReference type="InterPro" id="IPR029016">
    <property type="entry name" value="GAF-like_dom_sf"/>
</dbReference>
<evidence type="ECO:0000313" key="6">
    <source>
        <dbReference type="EMBL" id="KKW91599.1"/>
    </source>
</evidence>
<dbReference type="PROSITE" id="PS51077">
    <property type="entry name" value="HTH_ICLR"/>
    <property type="match status" value="1"/>
</dbReference>
<evidence type="ECO:0000256" key="1">
    <source>
        <dbReference type="ARBA" id="ARBA00023015"/>
    </source>
</evidence>
<sequence length="255" mass="27852">MDNNYTLQTVERAIAFLEYVANAATPPNIKDVSAALNLNITTCYHLLRTLAAKQYIERNEHGGLELGGGVEVLIRGYQRFQDIEKSLSEIVKRLAAETMESAVFSRREDNNVVLKLLVEGSHRLRVSGLSVGLRGNEHQRASGKVVLAHLDPKTRAAMLEASVSALPEKQRKGIVKALEKEFPQIVERGWASDEQTEQGIIAICAPLFDSSGAIFGAIGIVTPTFRLENAREKFFSAIQNAAADANALLKNIPAG</sequence>
<feature type="domain" description="HTH iclR-type" evidence="4">
    <location>
        <begin position="7"/>
        <end position="68"/>
    </location>
</feature>
<keyword evidence="2" id="KW-0238">DNA-binding</keyword>
<dbReference type="AlphaFoldDB" id="A0A0M3ASU2"/>
<dbReference type="Pfam" id="PF01614">
    <property type="entry name" value="IclR_C"/>
    <property type="match status" value="1"/>
</dbReference>
<gene>
    <name evidence="6" type="ORF">YP76_14590</name>
</gene>
<dbReference type="Pfam" id="PF09339">
    <property type="entry name" value="HTH_IclR"/>
    <property type="match status" value="1"/>
</dbReference>
<dbReference type="Gene3D" id="1.10.10.10">
    <property type="entry name" value="Winged helix-like DNA-binding domain superfamily/Winged helix DNA-binding domain"/>
    <property type="match status" value="1"/>
</dbReference>
<keyword evidence="7" id="KW-1185">Reference proteome</keyword>
<dbReference type="InterPro" id="IPR005471">
    <property type="entry name" value="Tscrpt_reg_IclR_N"/>
</dbReference>
<organism evidence="6 7">
    <name type="scientific">Sphingobium chungbukense</name>
    <dbReference type="NCBI Taxonomy" id="56193"/>
    <lineage>
        <taxon>Bacteria</taxon>
        <taxon>Pseudomonadati</taxon>
        <taxon>Pseudomonadota</taxon>
        <taxon>Alphaproteobacteria</taxon>
        <taxon>Sphingomonadales</taxon>
        <taxon>Sphingomonadaceae</taxon>
        <taxon>Sphingobium</taxon>
    </lineage>
</organism>
<name>A0A0M3ASU2_9SPHN</name>
<dbReference type="InterPro" id="IPR014757">
    <property type="entry name" value="Tscrpt_reg_IclR_C"/>
</dbReference>
<dbReference type="InterPro" id="IPR036388">
    <property type="entry name" value="WH-like_DNA-bd_sf"/>
</dbReference>
<dbReference type="PANTHER" id="PTHR30136:SF24">
    <property type="entry name" value="HTH-TYPE TRANSCRIPTIONAL REPRESSOR ALLR"/>
    <property type="match status" value="1"/>
</dbReference>
<dbReference type="GO" id="GO:0003677">
    <property type="term" value="F:DNA binding"/>
    <property type="evidence" value="ECO:0007669"/>
    <property type="project" value="UniProtKB-KW"/>
</dbReference>
<evidence type="ECO:0000256" key="3">
    <source>
        <dbReference type="ARBA" id="ARBA00023163"/>
    </source>
</evidence>
<accession>A0A0M3ASU2</accession>
<dbReference type="STRING" id="56193.YP76_14590"/>
<dbReference type="InterPro" id="IPR050707">
    <property type="entry name" value="HTH_MetabolicPath_Reg"/>
</dbReference>
<dbReference type="PROSITE" id="PS51078">
    <property type="entry name" value="ICLR_ED"/>
    <property type="match status" value="1"/>
</dbReference>
<comment type="caution">
    <text evidence="6">The sequence shown here is derived from an EMBL/GenBank/DDBJ whole genome shotgun (WGS) entry which is preliminary data.</text>
</comment>
<reference evidence="6 7" key="1">
    <citation type="submission" date="2015-04" db="EMBL/GenBank/DDBJ databases">
        <title>Genome sequence of aromatic hydrocarbons-degrading Sphingobium chungbukense DJ77.</title>
        <authorList>
            <person name="Kim Y.-C."/>
            <person name="Chae J.-C."/>
        </authorList>
    </citation>
    <scope>NUCLEOTIDE SEQUENCE [LARGE SCALE GENOMIC DNA]</scope>
    <source>
        <strain evidence="6 7">DJ77</strain>
    </source>
</reference>
<dbReference type="Gene3D" id="3.30.450.40">
    <property type="match status" value="1"/>
</dbReference>
<evidence type="ECO:0000256" key="2">
    <source>
        <dbReference type="ARBA" id="ARBA00023125"/>
    </source>
</evidence>
<feature type="domain" description="IclR-ED" evidence="5">
    <location>
        <begin position="69"/>
        <end position="255"/>
    </location>
</feature>
<keyword evidence="3" id="KW-0804">Transcription</keyword>
<dbReference type="GO" id="GO:0045892">
    <property type="term" value="P:negative regulation of DNA-templated transcription"/>
    <property type="evidence" value="ECO:0007669"/>
    <property type="project" value="TreeGrafter"/>
</dbReference>
<dbReference type="Proteomes" id="UP000033874">
    <property type="component" value="Unassembled WGS sequence"/>
</dbReference>
<protein>
    <recommendedName>
        <fullName evidence="8">IclR family transcriptional regulator</fullName>
    </recommendedName>
</protein>
<evidence type="ECO:0008006" key="8">
    <source>
        <dbReference type="Google" id="ProtNLM"/>
    </source>
</evidence>
<dbReference type="PATRIC" id="fig|56193.3.peg.3047"/>
<evidence type="ECO:0000259" key="5">
    <source>
        <dbReference type="PROSITE" id="PS51078"/>
    </source>
</evidence>
<dbReference type="PANTHER" id="PTHR30136">
    <property type="entry name" value="HELIX-TURN-HELIX TRANSCRIPTIONAL REGULATOR, ICLR FAMILY"/>
    <property type="match status" value="1"/>
</dbReference>
<dbReference type="RefSeq" id="WP_046764326.1">
    <property type="nucleotide sequence ID" value="NZ_LBIC01000006.1"/>
</dbReference>